<dbReference type="PANTHER" id="PTHR13622">
    <property type="entry name" value="THIAMIN PYROPHOSPHOKINASE"/>
    <property type="match status" value="1"/>
</dbReference>
<dbReference type="Gene3D" id="2.60.120.320">
    <property type="entry name" value="Thiamin pyrophosphokinase, thiamin-binding domain"/>
    <property type="match status" value="1"/>
</dbReference>
<dbReference type="GO" id="GO:0006772">
    <property type="term" value="P:thiamine metabolic process"/>
    <property type="evidence" value="ECO:0007669"/>
    <property type="project" value="InterPro"/>
</dbReference>
<evidence type="ECO:0000256" key="6">
    <source>
        <dbReference type="ARBA" id="ARBA00022840"/>
    </source>
</evidence>
<feature type="domain" description="Thiamin pyrophosphokinase thiamin-binding" evidence="8">
    <location>
        <begin position="253"/>
        <end position="317"/>
    </location>
</feature>
<dbReference type="InterPro" id="IPR036371">
    <property type="entry name" value="TPK_B1-bd_sf"/>
</dbReference>
<dbReference type="GO" id="GO:0005524">
    <property type="term" value="F:ATP binding"/>
    <property type="evidence" value="ECO:0007669"/>
    <property type="project" value="UniProtKB-UniRule"/>
</dbReference>
<dbReference type="InterPro" id="IPR016966">
    <property type="entry name" value="Thiamin_pyrophosphokinase_euk"/>
</dbReference>
<keyword evidence="10" id="KW-1185">Reference proteome</keyword>
<name>A0A4T0WZL7_9ASCO</name>
<comment type="caution">
    <text evidence="9">The sequence shown here is derived from an EMBL/GenBank/DDBJ whole genome shotgun (WGS) entry which is preliminary data.</text>
</comment>
<comment type="similarity">
    <text evidence="2 7">Belongs to the thiamine pyrophosphokinase family.</text>
</comment>
<reference evidence="9 10" key="1">
    <citation type="journal article" date="2019" name="Front. Genet.">
        <title>Whole-Genome Sequencing of the Opportunistic Yeast Pathogen Candida inconspicua Uncovers Its Hybrid Origin.</title>
        <authorList>
            <person name="Mixao V."/>
            <person name="Hansen A.P."/>
            <person name="Saus E."/>
            <person name="Boekhout T."/>
            <person name="Lass-Florl C."/>
            <person name="Gabaldon T."/>
        </authorList>
    </citation>
    <scope>NUCLEOTIDE SEQUENCE [LARGE SCALE GENOMIC DNA]</scope>
    <source>
        <strain evidence="9 10">CBS 180</strain>
    </source>
</reference>
<proteinExistence type="inferred from homology"/>
<dbReference type="NCBIfam" id="TIGR01378">
    <property type="entry name" value="thi_PPkinase"/>
    <property type="match status" value="1"/>
</dbReference>
<dbReference type="SMART" id="SM00983">
    <property type="entry name" value="TPK_B1_binding"/>
    <property type="match status" value="1"/>
</dbReference>
<dbReference type="PANTHER" id="PTHR13622:SF8">
    <property type="entry name" value="THIAMIN PYROPHOSPHOKINASE 1"/>
    <property type="match status" value="1"/>
</dbReference>
<keyword evidence="5 7" id="KW-0418">Kinase</keyword>
<dbReference type="GO" id="GO:0016301">
    <property type="term" value="F:kinase activity"/>
    <property type="evidence" value="ECO:0007669"/>
    <property type="project" value="UniProtKB-UniRule"/>
</dbReference>
<dbReference type="InterPro" id="IPR006282">
    <property type="entry name" value="Thi_PPkinase"/>
</dbReference>
<dbReference type="InterPro" id="IPR007373">
    <property type="entry name" value="Thiamin_PyroPKinase_B1-bd"/>
</dbReference>
<evidence type="ECO:0000256" key="3">
    <source>
        <dbReference type="ARBA" id="ARBA00022679"/>
    </source>
</evidence>
<evidence type="ECO:0000259" key="8">
    <source>
        <dbReference type="SMART" id="SM00983"/>
    </source>
</evidence>
<comment type="catalytic activity">
    <reaction evidence="7">
        <text>thiamine + ATP = thiamine diphosphate + AMP + H(+)</text>
        <dbReference type="Rhea" id="RHEA:11576"/>
        <dbReference type="ChEBI" id="CHEBI:15378"/>
        <dbReference type="ChEBI" id="CHEBI:18385"/>
        <dbReference type="ChEBI" id="CHEBI:30616"/>
        <dbReference type="ChEBI" id="CHEBI:58937"/>
        <dbReference type="ChEBI" id="CHEBI:456215"/>
    </reaction>
</comment>
<dbReference type="STRING" id="52247.A0A4T0WZL7"/>
<dbReference type="OrthoDB" id="25149at2759"/>
<evidence type="ECO:0000313" key="9">
    <source>
        <dbReference type="EMBL" id="TID21053.1"/>
    </source>
</evidence>
<evidence type="ECO:0000256" key="7">
    <source>
        <dbReference type="PIRNR" id="PIRNR031057"/>
    </source>
</evidence>
<dbReference type="SUPFAM" id="SSF63999">
    <property type="entry name" value="Thiamin pyrophosphokinase, catalytic domain"/>
    <property type="match status" value="1"/>
</dbReference>
<dbReference type="Pfam" id="PF04265">
    <property type="entry name" value="TPK_B1_binding"/>
    <property type="match status" value="1"/>
</dbReference>
<keyword evidence="4 7" id="KW-0547">Nucleotide-binding</keyword>
<evidence type="ECO:0000256" key="5">
    <source>
        <dbReference type="ARBA" id="ARBA00022777"/>
    </source>
</evidence>
<dbReference type="CDD" id="cd07995">
    <property type="entry name" value="TPK"/>
    <property type="match status" value="1"/>
</dbReference>
<dbReference type="EC" id="2.7.6.2" evidence="7"/>
<evidence type="ECO:0000256" key="1">
    <source>
        <dbReference type="ARBA" id="ARBA00005078"/>
    </source>
</evidence>
<keyword evidence="3 7" id="KW-0808">Transferase</keyword>
<dbReference type="GO" id="GO:0030975">
    <property type="term" value="F:thiamine binding"/>
    <property type="evidence" value="ECO:0007669"/>
    <property type="project" value="UniProtKB-UniRule"/>
</dbReference>
<accession>A0A4T0WZL7</accession>
<dbReference type="SUPFAM" id="SSF63862">
    <property type="entry name" value="Thiamin pyrophosphokinase, substrate-binding domain"/>
    <property type="match status" value="1"/>
</dbReference>
<dbReference type="Proteomes" id="UP000307173">
    <property type="component" value="Unassembled WGS sequence"/>
</dbReference>
<dbReference type="InterPro" id="IPR036759">
    <property type="entry name" value="TPK_catalytic_sf"/>
</dbReference>
<dbReference type="GO" id="GO:0004788">
    <property type="term" value="F:thiamine diphosphokinase activity"/>
    <property type="evidence" value="ECO:0007669"/>
    <property type="project" value="UniProtKB-UniRule"/>
</dbReference>
<dbReference type="UniPathway" id="UPA00060">
    <property type="reaction ID" value="UER00597"/>
</dbReference>
<sequence>MSTSTSIDDHDVKLDSVIENDDLISIANLIDSLPSNHHTISPLTFLKNNNSLNSETETNILLILNQKINIHPLLFKNIWNSSTLRICADGGLDRLNEYNDSYIPDYVVGDLDSVTNRNLNFYSSIGTNIILQSSQFYMDFTKAVSVAKVHLVNKNFLINLPDTIDSVEKYVDSIDFPKINDSLKFLILGGIGGRFDQTLQIISQVYQNSIIDNTIQFALLNSEHNEIIHFLKKGINFINYPKFNENNELEIFGNITTKSKPNLRNVGILPLTSPAIISTNGLKWDVINWSTSITTKVSSSNLQVAKEGFIIETNQPIFINLEL</sequence>
<dbReference type="AlphaFoldDB" id="A0A4T0WZL7"/>
<evidence type="ECO:0000256" key="4">
    <source>
        <dbReference type="ARBA" id="ARBA00022741"/>
    </source>
</evidence>
<protein>
    <recommendedName>
        <fullName evidence="7">Thiamine pyrophosphokinase</fullName>
        <ecNumber evidence="7">2.7.6.2</ecNumber>
    </recommendedName>
</protein>
<dbReference type="PIRSF" id="PIRSF031057">
    <property type="entry name" value="Thiamin_pyrophosphokinase"/>
    <property type="match status" value="1"/>
</dbReference>
<dbReference type="Pfam" id="PF04263">
    <property type="entry name" value="TPK_catalytic"/>
    <property type="match status" value="1"/>
</dbReference>
<dbReference type="InterPro" id="IPR007371">
    <property type="entry name" value="TPK_catalytic"/>
</dbReference>
<gene>
    <name evidence="9" type="ORF">CANINC_003548</name>
</gene>
<evidence type="ECO:0000256" key="2">
    <source>
        <dbReference type="ARBA" id="ARBA00006785"/>
    </source>
</evidence>
<dbReference type="EMBL" id="SELW01000567">
    <property type="protein sequence ID" value="TID21053.1"/>
    <property type="molecule type" value="Genomic_DNA"/>
</dbReference>
<dbReference type="Gene3D" id="3.40.50.10240">
    <property type="entry name" value="Thiamin pyrophosphokinase, catalytic domain"/>
    <property type="match status" value="1"/>
</dbReference>
<organism evidence="9 10">
    <name type="scientific">Pichia inconspicua</name>
    <dbReference type="NCBI Taxonomy" id="52247"/>
    <lineage>
        <taxon>Eukaryota</taxon>
        <taxon>Fungi</taxon>
        <taxon>Dikarya</taxon>
        <taxon>Ascomycota</taxon>
        <taxon>Saccharomycotina</taxon>
        <taxon>Pichiomycetes</taxon>
        <taxon>Pichiales</taxon>
        <taxon>Pichiaceae</taxon>
        <taxon>Pichia</taxon>
    </lineage>
</organism>
<comment type="pathway">
    <text evidence="1 7">Cofactor biosynthesis; thiamine diphosphate biosynthesis; thiamine diphosphate from thiamine: step 1/1.</text>
</comment>
<evidence type="ECO:0000313" key="10">
    <source>
        <dbReference type="Proteomes" id="UP000307173"/>
    </source>
</evidence>
<keyword evidence="6 7" id="KW-0067">ATP-binding</keyword>
<dbReference type="GO" id="GO:0009229">
    <property type="term" value="P:thiamine diphosphate biosynthetic process"/>
    <property type="evidence" value="ECO:0007669"/>
    <property type="project" value="UniProtKB-UniRule"/>
</dbReference>